<keyword evidence="3" id="KW-1185">Reference proteome</keyword>
<dbReference type="PANTHER" id="PTHR38446">
    <property type="entry name" value="BLL0914 PROTEIN"/>
    <property type="match status" value="1"/>
</dbReference>
<dbReference type="EMBL" id="FSRJ01000003">
    <property type="protein sequence ID" value="SIO05379.1"/>
    <property type="molecule type" value="Genomic_DNA"/>
</dbReference>
<evidence type="ECO:0000256" key="1">
    <source>
        <dbReference type="SAM" id="Phobius"/>
    </source>
</evidence>
<sequence length="137" mass="14800">MPEGDDRYDRGMAVVGTVFVALAALLHGYIFLMESVWWTRPSTWKRFGVADQAAADVTRPMAYNQGFYNLFLGLGAAIGLVLYWAGAIPVGKTLVLFATACMFLAAAVLTTTGRGYLRPALVQGTLPLIGFVLFAFA</sequence>
<evidence type="ECO:0000313" key="2">
    <source>
        <dbReference type="EMBL" id="SIO05379.1"/>
    </source>
</evidence>
<organism evidence="2 3">
    <name type="scientific">Agromyces cerinus subsp. cerinus</name>
    <dbReference type="NCBI Taxonomy" id="232089"/>
    <lineage>
        <taxon>Bacteria</taxon>
        <taxon>Bacillati</taxon>
        <taxon>Actinomycetota</taxon>
        <taxon>Actinomycetes</taxon>
        <taxon>Micrococcales</taxon>
        <taxon>Microbacteriaceae</taxon>
        <taxon>Agromyces</taxon>
    </lineage>
</organism>
<gene>
    <name evidence="2" type="ORF">SAMN05443544_2474</name>
</gene>
<protein>
    <submittedName>
        <fullName evidence="2">Putative membrane protein</fullName>
    </submittedName>
</protein>
<dbReference type="AlphaFoldDB" id="A0A1N6GCT6"/>
<name>A0A1N6GCT6_9MICO</name>
<evidence type="ECO:0000313" key="3">
    <source>
        <dbReference type="Proteomes" id="UP000184699"/>
    </source>
</evidence>
<dbReference type="STRING" id="232089.SAMN05443544_2474"/>
<dbReference type="Proteomes" id="UP000184699">
    <property type="component" value="Unassembled WGS sequence"/>
</dbReference>
<dbReference type="Pfam" id="PF06993">
    <property type="entry name" value="DUF1304"/>
    <property type="match status" value="1"/>
</dbReference>
<proteinExistence type="predicted"/>
<keyword evidence="1" id="KW-0812">Transmembrane</keyword>
<reference evidence="3" key="1">
    <citation type="submission" date="2016-11" db="EMBL/GenBank/DDBJ databases">
        <authorList>
            <person name="Varghese N."/>
            <person name="Submissions S."/>
        </authorList>
    </citation>
    <scope>NUCLEOTIDE SEQUENCE [LARGE SCALE GENOMIC DNA]</scope>
    <source>
        <strain evidence="3">DSM 8595</strain>
    </source>
</reference>
<dbReference type="PANTHER" id="PTHR38446:SF1">
    <property type="entry name" value="BLL0914 PROTEIN"/>
    <property type="match status" value="1"/>
</dbReference>
<keyword evidence="1" id="KW-0472">Membrane</keyword>
<feature type="transmembrane region" description="Helical" evidence="1">
    <location>
        <begin position="67"/>
        <end position="86"/>
    </location>
</feature>
<accession>A0A1N6GCT6</accession>
<feature type="transmembrane region" description="Helical" evidence="1">
    <location>
        <begin position="12"/>
        <end position="32"/>
    </location>
</feature>
<feature type="transmembrane region" description="Helical" evidence="1">
    <location>
        <begin position="93"/>
        <end position="110"/>
    </location>
</feature>
<keyword evidence="1" id="KW-1133">Transmembrane helix</keyword>
<dbReference type="InterPro" id="IPR009732">
    <property type="entry name" value="DUF1304"/>
</dbReference>
<feature type="transmembrane region" description="Helical" evidence="1">
    <location>
        <begin position="116"/>
        <end position="136"/>
    </location>
</feature>